<evidence type="ECO:0000256" key="2">
    <source>
        <dbReference type="ARBA" id="ARBA00022723"/>
    </source>
</evidence>
<keyword evidence="1 4" id="KW-0349">Heme</keyword>
<evidence type="ECO:0000256" key="1">
    <source>
        <dbReference type="ARBA" id="ARBA00022617"/>
    </source>
</evidence>
<dbReference type="GO" id="GO:0009055">
    <property type="term" value="F:electron transfer activity"/>
    <property type="evidence" value="ECO:0007669"/>
    <property type="project" value="InterPro"/>
</dbReference>
<dbReference type="InterPro" id="IPR009056">
    <property type="entry name" value="Cyt_c-like_dom"/>
</dbReference>
<feature type="domain" description="Cytochrome c" evidence="6">
    <location>
        <begin position="166"/>
        <end position="325"/>
    </location>
</feature>
<evidence type="ECO:0000256" key="4">
    <source>
        <dbReference type="PROSITE-ProRule" id="PRU00433"/>
    </source>
</evidence>
<dbReference type="GO" id="GO:0046872">
    <property type="term" value="F:metal ion binding"/>
    <property type="evidence" value="ECO:0007669"/>
    <property type="project" value="UniProtKB-KW"/>
</dbReference>
<keyword evidence="8" id="KW-1185">Reference proteome</keyword>
<evidence type="ECO:0000259" key="6">
    <source>
        <dbReference type="PROSITE" id="PS51007"/>
    </source>
</evidence>
<keyword evidence="3 4" id="KW-0408">Iron</keyword>
<evidence type="ECO:0000313" key="7">
    <source>
        <dbReference type="EMBL" id="TSE21376.1"/>
    </source>
</evidence>
<dbReference type="PROSITE" id="PS51257">
    <property type="entry name" value="PROKAR_LIPOPROTEIN"/>
    <property type="match status" value="1"/>
</dbReference>
<dbReference type="PROSITE" id="PS51007">
    <property type="entry name" value="CYTC"/>
    <property type="match status" value="2"/>
</dbReference>
<dbReference type="GO" id="GO:0020037">
    <property type="term" value="F:heme binding"/>
    <property type="evidence" value="ECO:0007669"/>
    <property type="project" value="InterPro"/>
</dbReference>
<dbReference type="AlphaFoldDB" id="A0A554WCS3"/>
<feature type="domain" description="Cytochrome c" evidence="6">
    <location>
        <begin position="418"/>
        <end position="565"/>
    </location>
</feature>
<comment type="caution">
    <text evidence="7">The sequence shown here is derived from an EMBL/GenBank/DDBJ whole genome shotgun (WGS) entry which is preliminary data.</text>
</comment>
<sequence length="565" mass="60018">MTLKLHLVRLRRPLALAASAGAALALLGCLGGGDGPSSAEAGPDRAAVALGREVFRYETFGNEGFWTDAMRLPQGLVKAGLTPLQALGLGLNVDVEALSPATAQALTKALAEIRNGKDPQQTVLADPAVTLTLINEGAVIGVVPVDAQGRRKPLGSSPQYNPNDRLDLARGDKIGISCALCHSRTDNSVVPAGFAGLAGSVGRRIDGPNAIDLDVGKILAAADNPVAYLPLLQLAFQSLNGASIGKTDFAGIQNDTNEEARAYLAGADRQGQRHYGPGTFDALPDGINNTAYTQAFFRTDLAAPWGHAGTFANLDDFNNYVYTVALDPTVLATERGAQLLTTLAGPVGQEIHQRYRAVLERSGLAGRYPFVRAQPTGRPIGDPAGVVGVRVDAAKLAALRAYTDQLAAPRTQRQLDPALVQRGQQVFAQQCASCHTADPNRPVQTAVQPLSTLYPAYRPQVLLSRPAPLSPVQKSFDQGPRPSYDNEVVVINASLRGERVGYAQPLLLGLDGRKDFLHDGSVEGRDTLEALRWLLDPQRGGQAPHPFYVGNVADRDAVVHYLLSR</sequence>
<dbReference type="RefSeq" id="WP_143889028.1">
    <property type="nucleotide sequence ID" value="NZ_VJNB01000001.1"/>
</dbReference>
<keyword evidence="2 4" id="KW-0479">Metal-binding</keyword>
<organism evidence="7 8">
    <name type="scientific">Tepidimonas alkaliphilus</name>
    <dbReference type="NCBI Taxonomy" id="2588942"/>
    <lineage>
        <taxon>Bacteria</taxon>
        <taxon>Pseudomonadati</taxon>
        <taxon>Pseudomonadota</taxon>
        <taxon>Betaproteobacteria</taxon>
        <taxon>Burkholderiales</taxon>
        <taxon>Tepidimonas</taxon>
    </lineage>
</organism>
<feature type="chain" id="PRO_5021719831" evidence="5">
    <location>
        <begin position="26"/>
        <end position="565"/>
    </location>
</feature>
<reference evidence="7 8" key="1">
    <citation type="submission" date="2019-07" db="EMBL/GenBank/DDBJ databases">
        <title>Tepidimonas alkaliphilus YIM 72238 draft genome.</title>
        <authorList>
            <person name="Da Costa M.S."/>
            <person name="Froufe H.J.C."/>
            <person name="Egas C."/>
            <person name="Albuquerque L."/>
        </authorList>
    </citation>
    <scope>NUCLEOTIDE SEQUENCE [LARGE SCALE GENOMIC DNA]</scope>
    <source>
        <strain evidence="7 8">YIM 72238</strain>
    </source>
</reference>
<dbReference type="SUPFAM" id="SSF46626">
    <property type="entry name" value="Cytochrome c"/>
    <property type="match status" value="1"/>
</dbReference>
<dbReference type="EMBL" id="VJNB01000001">
    <property type="protein sequence ID" value="TSE21376.1"/>
    <property type="molecule type" value="Genomic_DNA"/>
</dbReference>
<dbReference type="Proteomes" id="UP000315736">
    <property type="component" value="Unassembled WGS sequence"/>
</dbReference>
<feature type="signal peptide" evidence="5">
    <location>
        <begin position="1"/>
        <end position="25"/>
    </location>
</feature>
<dbReference type="OrthoDB" id="9805202at2"/>
<evidence type="ECO:0000313" key="8">
    <source>
        <dbReference type="Proteomes" id="UP000315736"/>
    </source>
</evidence>
<name>A0A554WCS3_9BURK</name>
<dbReference type="Gene3D" id="1.10.760.10">
    <property type="entry name" value="Cytochrome c-like domain"/>
    <property type="match status" value="1"/>
</dbReference>
<proteinExistence type="predicted"/>
<gene>
    <name evidence="7" type="ORF">Talka_00043</name>
</gene>
<evidence type="ECO:0000256" key="3">
    <source>
        <dbReference type="ARBA" id="ARBA00023004"/>
    </source>
</evidence>
<dbReference type="InterPro" id="IPR036909">
    <property type="entry name" value="Cyt_c-like_dom_sf"/>
</dbReference>
<keyword evidence="5" id="KW-0732">Signal</keyword>
<evidence type="ECO:0000256" key="5">
    <source>
        <dbReference type="SAM" id="SignalP"/>
    </source>
</evidence>
<accession>A0A554WCS3</accession>
<protein>
    <submittedName>
        <fullName evidence="7">Cytochrome c</fullName>
    </submittedName>
</protein>